<feature type="coiled-coil region" evidence="4">
    <location>
        <begin position="25"/>
        <end position="66"/>
    </location>
</feature>
<dbReference type="EC" id="2.7.13.3" evidence="2"/>
<comment type="caution">
    <text evidence="6">The sequence shown here is derived from an EMBL/GenBank/DDBJ whole genome shotgun (WGS) entry which is preliminary data.</text>
</comment>
<protein>
    <recommendedName>
        <fullName evidence="2">histidine kinase</fullName>
        <ecNumber evidence="2">2.7.13.3</ecNumber>
    </recommendedName>
</protein>
<dbReference type="Gene3D" id="1.10.287.130">
    <property type="match status" value="1"/>
</dbReference>
<reference evidence="6 7" key="1">
    <citation type="submission" date="2018-10" db="EMBL/GenBank/DDBJ databases">
        <title>Genomic Encyclopedia of Type Strains, Phase IV (KMG-IV): sequencing the most valuable type-strain genomes for metagenomic binning, comparative biology and taxonomic classification.</title>
        <authorList>
            <person name="Goeker M."/>
        </authorList>
    </citation>
    <scope>NUCLEOTIDE SEQUENCE [LARGE SCALE GENOMIC DNA]</scope>
    <source>
        <strain evidence="6 7">DSM 3303</strain>
    </source>
</reference>
<gene>
    <name evidence="6" type="ORF">C8E02_2702</name>
</gene>
<dbReference type="Pfam" id="PF00512">
    <property type="entry name" value="HisKA"/>
    <property type="match status" value="1"/>
</dbReference>
<dbReference type="PRINTS" id="PR00344">
    <property type="entry name" value="BCTRLSENSOR"/>
</dbReference>
<dbReference type="InterPro" id="IPR003661">
    <property type="entry name" value="HisK_dim/P_dom"/>
</dbReference>
<evidence type="ECO:0000256" key="1">
    <source>
        <dbReference type="ARBA" id="ARBA00000085"/>
    </source>
</evidence>
<dbReference type="PANTHER" id="PTHR43065">
    <property type="entry name" value="SENSOR HISTIDINE KINASE"/>
    <property type="match status" value="1"/>
</dbReference>
<dbReference type="InterPro" id="IPR004358">
    <property type="entry name" value="Sig_transdc_His_kin-like_C"/>
</dbReference>
<sequence>MSNNLSTNTTPETLAATFAHFNAVTDELIKAYQQLEIKVEELNTQLTQANDELLQKSQANAQLAQRLATLVNELPAGVIETDAKKQIISLNNAAKTMLPGLQRDAHWNEAALLRQMDADGVIHLADPHSGRTRYLTLQTCPLDDRSTIFLLHDVGTLRHLHEQLAQQNKLASMGQMAASLAHQLRTPLATALLYAKNLERPTLSAEERLKFSRKIVDRLQALEGLTQEMLGFVRQNTSSEQITRYPLPELVHELEQSFAPQCEGHGVHFQIHAAALEQTSLNCRPKELAAAMIGLLENALQHVPADGKITLEVLNRENCLTFRIRDNGPGIAPELVPRIFEPFFTTRANGTGLGLAITKRVIDALGGELSYHREDDSTVFSVVLPQAGEP</sequence>
<dbReference type="EMBL" id="RBID01000017">
    <property type="protein sequence ID" value="RKQ55329.1"/>
    <property type="molecule type" value="Genomic_DNA"/>
</dbReference>
<dbReference type="RefSeq" id="WP_047968152.1">
    <property type="nucleotide sequence ID" value="NZ_RBID01000017.1"/>
</dbReference>
<evidence type="ECO:0000259" key="5">
    <source>
        <dbReference type="PROSITE" id="PS50109"/>
    </source>
</evidence>
<dbReference type="InterPro" id="IPR036097">
    <property type="entry name" value="HisK_dim/P_sf"/>
</dbReference>
<name>A0A495B2Y5_VOGIN</name>
<evidence type="ECO:0000313" key="6">
    <source>
        <dbReference type="EMBL" id="RKQ55329.1"/>
    </source>
</evidence>
<dbReference type="PANTHER" id="PTHR43065:SF29">
    <property type="entry name" value="SENSOR PROTEIN KINASE FLES"/>
    <property type="match status" value="1"/>
</dbReference>
<dbReference type="Proteomes" id="UP000279384">
    <property type="component" value="Unassembled WGS sequence"/>
</dbReference>
<dbReference type="SUPFAM" id="SSF47384">
    <property type="entry name" value="Homodimeric domain of signal transducing histidine kinase"/>
    <property type="match status" value="1"/>
</dbReference>
<dbReference type="SUPFAM" id="SSF55874">
    <property type="entry name" value="ATPase domain of HSP90 chaperone/DNA topoisomerase II/histidine kinase"/>
    <property type="match status" value="1"/>
</dbReference>
<keyword evidence="4" id="KW-0175">Coiled coil</keyword>
<dbReference type="InterPro" id="IPR005467">
    <property type="entry name" value="His_kinase_dom"/>
</dbReference>
<dbReference type="SMART" id="SM00388">
    <property type="entry name" value="HisKA"/>
    <property type="match status" value="1"/>
</dbReference>
<keyword evidence="3" id="KW-0597">Phosphoprotein</keyword>
<keyword evidence="6" id="KW-0418">Kinase</keyword>
<proteinExistence type="predicted"/>
<evidence type="ECO:0000256" key="2">
    <source>
        <dbReference type="ARBA" id="ARBA00012438"/>
    </source>
</evidence>
<dbReference type="CDD" id="cd00075">
    <property type="entry name" value="HATPase"/>
    <property type="match status" value="1"/>
</dbReference>
<dbReference type="GO" id="GO:0000155">
    <property type="term" value="F:phosphorelay sensor kinase activity"/>
    <property type="evidence" value="ECO:0007669"/>
    <property type="project" value="InterPro"/>
</dbReference>
<evidence type="ECO:0000256" key="3">
    <source>
        <dbReference type="ARBA" id="ARBA00022553"/>
    </source>
</evidence>
<dbReference type="CDD" id="cd00082">
    <property type="entry name" value="HisKA"/>
    <property type="match status" value="1"/>
</dbReference>
<comment type="catalytic activity">
    <reaction evidence="1">
        <text>ATP + protein L-histidine = ADP + protein N-phospho-L-histidine.</text>
        <dbReference type="EC" id="2.7.13.3"/>
    </reaction>
</comment>
<organism evidence="6 7">
    <name type="scientific">Vogesella indigofera</name>
    <name type="common">Pseudomonas indigofera</name>
    <dbReference type="NCBI Taxonomy" id="45465"/>
    <lineage>
        <taxon>Bacteria</taxon>
        <taxon>Pseudomonadati</taxon>
        <taxon>Pseudomonadota</taxon>
        <taxon>Betaproteobacteria</taxon>
        <taxon>Neisseriales</taxon>
        <taxon>Chromobacteriaceae</taxon>
        <taxon>Vogesella</taxon>
    </lineage>
</organism>
<evidence type="ECO:0000256" key="4">
    <source>
        <dbReference type="SAM" id="Coils"/>
    </source>
</evidence>
<dbReference type="PROSITE" id="PS50109">
    <property type="entry name" value="HIS_KIN"/>
    <property type="match status" value="1"/>
</dbReference>
<dbReference type="AlphaFoldDB" id="A0A495B2Y5"/>
<evidence type="ECO:0000313" key="7">
    <source>
        <dbReference type="Proteomes" id="UP000279384"/>
    </source>
</evidence>
<accession>A0A495B2Y5</accession>
<dbReference type="InterPro" id="IPR036890">
    <property type="entry name" value="HATPase_C_sf"/>
</dbReference>
<keyword evidence="6" id="KW-0808">Transferase</keyword>
<dbReference type="Pfam" id="PF02518">
    <property type="entry name" value="HATPase_c"/>
    <property type="match status" value="1"/>
</dbReference>
<feature type="domain" description="Histidine kinase" evidence="5">
    <location>
        <begin position="179"/>
        <end position="388"/>
    </location>
</feature>
<dbReference type="Gene3D" id="3.30.565.10">
    <property type="entry name" value="Histidine kinase-like ATPase, C-terminal domain"/>
    <property type="match status" value="1"/>
</dbReference>
<dbReference type="SMART" id="SM00387">
    <property type="entry name" value="HATPase_c"/>
    <property type="match status" value="1"/>
</dbReference>
<dbReference type="InterPro" id="IPR003594">
    <property type="entry name" value="HATPase_dom"/>
</dbReference>